<dbReference type="InterPro" id="IPR003838">
    <property type="entry name" value="ABC3_permease_C"/>
</dbReference>
<feature type="transmembrane region" description="Helical" evidence="6">
    <location>
        <begin position="329"/>
        <end position="356"/>
    </location>
</feature>
<dbReference type="GO" id="GO:0022857">
    <property type="term" value="F:transmembrane transporter activity"/>
    <property type="evidence" value="ECO:0007669"/>
    <property type="project" value="TreeGrafter"/>
</dbReference>
<proteinExistence type="predicted"/>
<name>A0A939K043_9BACT</name>
<keyword evidence="5 6" id="KW-0472">Membrane</keyword>
<evidence type="ECO:0000256" key="4">
    <source>
        <dbReference type="ARBA" id="ARBA00022989"/>
    </source>
</evidence>
<feature type="transmembrane region" description="Helical" evidence="6">
    <location>
        <begin position="376"/>
        <end position="400"/>
    </location>
</feature>
<organism evidence="9 10">
    <name type="scientific">Fibrella aquatilis</name>
    <dbReference type="NCBI Taxonomy" id="2817059"/>
    <lineage>
        <taxon>Bacteria</taxon>
        <taxon>Pseudomonadati</taxon>
        <taxon>Bacteroidota</taxon>
        <taxon>Cytophagia</taxon>
        <taxon>Cytophagales</taxon>
        <taxon>Spirosomataceae</taxon>
        <taxon>Fibrella</taxon>
    </lineage>
</organism>
<evidence type="ECO:0000256" key="5">
    <source>
        <dbReference type="ARBA" id="ARBA00023136"/>
    </source>
</evidence>
<feature type="transmembrane region" description="Helical" evidence="6">
    <location>
        <begin position="729"/>
        <end position="748"/>
    </location>
</feature>
<protein>
    <submittedName>
        <fullName evidence="9">ABC transporter permease</fullName>
    </submittedName>
</protein>
<keyword evidence="3 6" id="KW-0812">Transmembrane</keyword>
<accession>A0A939K043</accession>
<feature type="transmembrane region" description="Helical" evidence="6">
    <location>
        <begin position="677"/>
        <end position="701"/>
    </location>
</feature>
<evidence type="ECO:0000259" key="7">
    <source>
        <dbReference type="Pfam" id="PF02687"/>
    </source>
</evidence>
<dbReference type="PANTHER" id="PTHR30572:SF18">
    <property type="entry name" value="ABC-TYPE MACROLIDE FAMILY EXPORT SYSTEM PERMEASE COMPONENT 2"/>
    <property type="match status" value="1"/>
</dbReference>
<keyword evidence="10" id="KW-1185">Reference proteome</keyword>
<dbReference type="PANTHER" id="PTHR30572">
    <property type="entry name" value="MEMBRANE COMPONENT OF TRANSPORTER-RELATED"/>
    <property type="match status" value="1"/>
</dbReference>
<evidence type="ECO:0000256" key="6">
    <source>
        <dbReference type="SAM" id="Phobius"/>
    </source>
</evidence>
<feature type="transmembrane region" description="Helical" evidence="6">
    <location>
        <begin position="425"/>
        <end position="445"/>
    </location>
</feature>
<sequence>MFTNYVKIAFRNLWKNRVYSGINVFGLAVGLATCLLIALYVADELSYDRHHERANRIYRFVHRTQWDGGDMNVAITSAPYAAALKQMYPEIEQTVRVFREGGGIIQAGQTKLNADDIVFADASLFKVFTHPFLAGDPNTALSKPQSIVLTNDLATRLFGSATNALGKTVLFENNFPNLVTGVIDDVPANSHLTFSAIRSLKADYTSGWQDFTLYTYLLLKADRSGAAPDPAKLSAKFPAFYKRYVKPEMGDVKYTITLQPLTSIHLHSNLDYEIGPNGNSQTVLVFSLIGGLILLLAGINYMNLATARSIIRIREVGVRQAIGSGRSQLAGLFLTETLLLTVVATSVGVLLAYAALPIFNQLTGKSLSIWRFGVGYSLLAVLGFALLTGLLSGTYPAVFLSGSRTVAALRGQLGNQAGTLRFRKLLVTGQFVVTVALIAASGIIYQQLRYTLTKDLGFNKEQVLTVHLHNEQTRTQLPAMKAQLLGSSVINGVAAASNPIGVNSLGSSGYFFEVDGKMTQSTRMTKTLQVDADFLPTMEIKLVQGRNFSEANPADRANAILVNESLVKAIGWQNPLGKRVKFFTKDGPAERRVVGVVRDFHTHSLQHKIEPLALQLPPSPDEQDNLYINVRAGQTRAALALIEKTYRQFEPGSVFDYQFLDQNFAKQYATEQKQSQLLLIFTALAILIACLGLFGLTTFMAEQRTKEIGVRKVLGASVTSIVALLSKDFLKLVLVAIVIASPLANYAMTKWLNTFAYKITPGWDVFALAGILAIGIALITVSFQSIRAALTNPVKSLRSE</sequence>
<keyword evidence="2" id="KW-1003">Cell membrane</keyword>
<keyword evidence="4 6" id="KW-1133">Transmembrane helix</keyword>
<evidence type="ECO:0000313" key="10">
    <source>
        <dbReference type="Proteomes" id="UP000664795"/>
    </source>
</evidence>
<dbReference type="RefSeq" id="WP_207334798.1">
    <property type="nucleotide sequence ID" value="NZ_JAFMYU010000004.1"/>
</dbReference>
<reference evidence="9 10" key="1">
    <citation type="submission" date="2021-03" db="EMBL/GenBank/DDBJ databases">
        <title>Fibrella sp. HMF5036 genome sequencing and assembly.</title>
        <authorList>
            <person name="Kang H."/>
            <person name="Kim H."/>
            <person name="Bae S."/>
            <person name="Joh K."/>
        </authorList>
    </citation>
    <scope>NUCLEOTIDE SEQUENCE [LARGE SCALE GENOMIC DNA]</scope>
    <source>
        <strain evidence="9 10">HMF5036</strain>
    </source>
</reference>
<comment type="caution">
    <text evidence="9">The sequence shown here is derived from an EMBL/GenBank/DDBJ whole genome shotgun (WGS) entry which is preliminary data.</text>
</comment>
<evidence type="ECO:0000256" key="2">
    <source>
        <dbReference type="ARBA" id="ARBA00022475"/>
    </source>
</evidence>
<gene>
    <name evidence="9" type="ORF">J2I48_07605</name>
</gene>
<dbReference type="Pfam" id="PF02687">
    <property type="entry name" value="FtsX"/>
    <property type="match status" value="2"/>
</dbReference>
<dbReference type="Proteomes" id="UP000664795">
    <property type="component" value="Unassembled WGS sequence"/>
</dbReference>
<comment type="subcellular location">
    <subcellularLocation>
        <location evidence="1">Cell membrane</location>
        <topology evidence="1">Multi-pass membrane protein</topology>
    </subcellularLocation>
</comment>
<dbReference type="AlphaFoldDB" id="A0A939K043"/>
<dbReference type="Pfam" id="PF12704">
    <property type="entry name" value="MacB_PCD"/>
    <property type="match status" value="2"/>
</dbReference>
<feature type="domain" description="MacB-like periplasmic core" evidence="8">
    <location>
        <begin position="20"/>
        <end position="199"/>
    </location>
</feature>
<evidence type="ECO:0000256" key="1">
    <source>
        <dbReference type="ARBA" id="ARBA00004651"/>
    </source>
</evidence>
<dbReference type="InterPro" id="IPR025857">
    <property type="entry name" value="MacB_PCD"/>
</dbReference>
<evidence type="ECO:0000259" key="8">
    <source>
        <dbReference type="Pfam" id="PF12704"/>
    </source>
</evidence>
<evidence type="ECO:0000313" key="9">
    <source>
        <dbReference type="EMBL" id="MBO0930850.1"/>
    </source>
</evidence>
<dbReference type="InterPro" id="IPR050250">
    <property type="entry name" value="Macrolide_Exporter_MacB"/>
</dbReference>
<feature type="transmembrane region" description="Helical" evidence="6">
    <location>
        <begin position="283"/>
        <end position="304"/>
    </location>
</feature>
<feature type="transmembrane region" description="Helical" evidence="6">
    <location>
        <begin position="768"/>
        <end position="790"/>
    </location>
</feature>
<feature type="domain" description="ABC3 transporter permease C-terminal" evidence="7">
    <location>
        <begin position="288"/>
        <end position="400"/>
    </location>
</feature>
<feature type="domain" description="ABC3 transporter permease C-terminal" evidence="7">
    <location>
        <begin position="680"/>
        <end position="792"/>
    </location>
</feature>
<dbReference type="EMBL" id="JAFMYU010000004">
    <property type="protein sequence ID" value="MBO0930850.1"/>
    <property type="molecule type" value="Genomic_DNA"/>
</dbReference>
<feature type="transmembrane region" description="Helical" evidence="6">
    <location>
        <begin position="21"/>
        <end position="42"/>
    </location>
</feature>
<feature type="domain" description="MacB-like periplasmic core" evidence="8">
    <location>
        <begin position="433"/>
        <end position="601"/>
    </location>
</feature>
<evidence type="ECO:0000256" key="3">
    <source>
        <dbReference type="ARBA" id="ARBA00022692"/>
    </source>
</evidence>
<dbReference type="GO" id="GO:0005886">
    <property type="term" value="C:plasma membrane"/>
    <property type="evidence" value="ECO:0007669"/>
    <property type="project" value="UniProtKB-SubCell"/>
</dbReference>